<dbReference type="AlphaFoldDB" id="A0A4R6RH13"/>
<dbReference type="PRINTS" id="PR00412">
    <property type="entry name" value="EPOXHYDRLASE"/>
</dbReference>
<comment type="caution">
    <text evidence="3">The sequence shown here is derived from an EMBL/GenBank/DDBJ whole genome shotgun (WGS) entry which is preliminary data.</text>
</comment>
<feature type="signal peptide" evidence="1">
    <location>
        <begin position="1"/>
        <end position="25"/>
    </location>
</feature>
<keyword evidence="1" id="KW-0732">Signal</keyword>
<organism evidence="3 4">
    <name type="scientific">Oharaeibacter diazotrophicus</name>
    <dbReference type="NCBI Taxonomy" id="1920512"/>
    <lineage>
        <taxon>Bacteria</taxon>
        <taxon>Pseudomonadati</taxon>
        <taxon>Pseudomonadota</taxon>
        <taxon>Alphaproteobacteria</taxon>
        <taxon>Hyphomicrobiales</taxon>
        <taxon>Pleomorphomonadaceae</taxon>
        <taxon>Oharaeibacter</taxon>
    </lineage>
</organism>
<evidence type="ECO:0000313" key="4">
    <source>
        <dbReference type="Proteomes" id="UP000294547"/>
    </source>
</evidence>
<dbReference type="InterPro" id="IPR000639">
    <property type="entry name" value="Epox_hydrolase-like"/>
</dbReference>
<dbReference type="PANTHER" id="PTHR43798">
    <property type="entry name" value="MONOACYLGLYCEROL LIPASE"/>
    <property type="match status" value="1"/>
</dbReference>
<gene>
    <name evidence="3" type="ORF">EDD54_1780</name>
</gene>
<dbReference type="GO" id="GO:0003824">
    <property type="term" value="F:catalytic activity"/>
    <property type="evidence" value="ECO:0007669"/>
    <property type="project" value="InterPro"/>
</dbReference>
<dbReference type="RefSeq" id="WP_126540828.1">
    <property type="nucleotide sequence ID" value="NZ_BSPM01000004.1"/>
</dbReference>
<evidence type="ECO:0000259" key="2">
    <source>
        <dbReference type="Pfam" id="PF00561"/>
    </source>
</evidence>
<dbReference type="InterPro" id="IPR029058">
    <property type="entry name" value="AB_hydrolase_fold"/>
</dbReference>
<dbReference type="Pfam" id="PF00561">
    <property type="entry name" value="Abhydrolase_1"/>
    <property type="match status" value="1"/>
</dbReference>
<evidence type="ECO:0000313" key="3">
    <source>
        <dbReference type="EMBL" id="TDP84936.1"/>
    </source>
</evidence>
<accession>A0A4R6RH13</accession>
<sequence>MILLTLLAGLAGAGAVLAVASAVGAAAIDRRHPPHGRIVDVDGLSVHVVDVAPDPAGGEALPVLFVHGASGNLDELRAALGPRLADRRTIWFDRPGHGHSARGPRRMSAPVEQARIAAGLLDRLGVDRAVVVGHSWGGAVAAALAVTRPDKVAGLVFVAPATHPWPGGVTWYYTVSTLPVLGRLFAWTLALPVGALLLRPAAAGVFHPEPMPPAYPEVARIALVLRPETFLANARDVADLAANVAALAPRYPEIAVPTAVVTGDADTVVLPAIHSEGLVRDIAGAELVLLPGAGHMPHHTRPEAVVAAIARVAAAARESADAGASAPLRAVPESG</sequence>
<dbReference type="PRINTS" id="PR00111">
    <property type="entry name" value="ABHYDROLASE"/>
</dbReference>
<dbReference type="Gene3D" id="3.40.50.1820">
    <property type="entry name" value="alpha/beta hydrolase"/>
    <property type="match status" value="1"/>
</dbReference>
<feature type="domain" description="AB hydrolase-1" evidence="2">
    <location>
        <begin position="62"/>
        <end position="302"/>
    </location>
</feature>
<dbReference type="SUPFAM" id="SSF53474">
    <property type="entry name" value="alpha/beta-Hydrolases"/>
    <property type="match status" value="1"/>
</dbReference>
<feature type="chain" id="PRO_5020257104" evidence="1">
    <location>
        <begin position="26"/>
        <end position="335"/>
    </location>
</feature>
<reference evidence="3 4" key="1">
    <citation type="submission" date="2019-03" db="EMBL/GenBank/DDBJ databases">
        <title>Genomic Encyclopedia of Type Strains, Phase IV (KMG-IV): sequencing the most valuable type-strain genomes for metagenomic binning, comparative biology and taxonomic classification.</title>
        <authorList>
            <person name="Goeker M."/>
        </authorList>
    </citation>
    <scope>NUCLEOTIDE SEQUENCE [LARGE SCALE GENOMIC DNA]</scope>
    <source>
        <strain evidence="3 4">DSM 102969</strain>
    </source>
</reference>
<dbReference type="InterPro" id="IPR050266">
    <property type="entry name" value="AB_hydrolase_sf"/>
</dbReference>
<dbReference type="EMBL" id="SNXY01000007">
    <property type="protein sequence ID" value="TDP84936.1"/>
    <property type="molecule type" value="Genomic_DNA"/>
</dbReference>
<protein>
    <submittedName>
        <fullName evidence="3">Pimeloyl-ACP methyl ester carboxylesterase</fullName>
    </submittedName>
</protein>
<name>A0A4R6RH13_9HYPH</name>
<keyword evidence="4" id="KW-1185">Reference proteome</keyword>
<evidence type="ECO:0000256" key="1">
    <source>
        <dbReference type="SAM" id="SignalP"/>
    </source>
</evidence>
<dbReference type="InterPro" id="IPR000073">
    <property type="entry name" value="AB_hydrolase_1"/>
</dbReference>
<proteinExistence type="predicted"/>
<dbReference type="Proteomes" id="UP000294547">
    <property type="component" value="Unassembled WGS sequence"/>
</dbReference>
<dbReference type="OrthoDB" id="9815441at2"/>